<name>A0ABS4T6G0_9PSEU</name>
<evidence type="ECO:0000313" key="2">
    <source>
        <dbReference type="EMBL" id="MBP2320009.1"/>
    </source>
</evidence>
<accession>A0ABS4T6G0</accession>
<feature type="transmembrane region" description="Helical" evidence="1">
    <location>
        <begin position="12"/>
        <end position="32"/>
    </location>
</feature>
<keyword evidence="3" id="KW-1185">Reference proteome</keyword>
<dbReference type="EMBL" id="JAGINW010000001">
    <property type="protein sequence ID" value="MBP2320009.1"/>
    <property type="molecule type" value="Genomic_DNA"/>
</dbReference>
<sequence length="34" mass="3763">MRGLSKWNRVVVRVAWAVGILWYGMTAMAGTIPA</sequence>
<evidence type="ECO:0000313" key="3">
    <source>
        <dbReference type="Proteomes" id="UP001519332"/>
    </source>
</evidence>
<gene>
    <name evidence="2" type="ORF">JOF56_000394</name>
</gene>
<dbReference type="Proteomes" id="UP001519332">
    <property type="component" value="Unassembled WGS sequence"/>
</dbReference>
<organism evidence="2 3">
    <name type="scientific">Kibdelosporangium banguiense</name>
    <dbReference type="NCBI Taxonomy" id="1365924"/>
    <lineage>
        <taxon>Bacteria</taxon>
        <taxon>Bacillati</taxon>
        <taxon>Actinomycetota</taxon>
        <taxon>Actinomycetes</taxon>
        <taxon>Pseudonocardiales</taxon>
        <taxon>Pseudonocardiaceae</taxon>
        <taxon>Kibdelosporangium</taxon>
    </lineage>
</organism>
<reference evidence="2 3" key="1">
    <citation type="submission" date="2021-03" db="EMBL/GenBank/DDBJ databases">
        <title>Sequencing the genomes of 1000 actinobacteria strains.</title>
        <authorList>
            <person name="Klenk H.-P."/>
        </authorList>
    </citation>
    <scope>NUCLEOTIDE SEQUENCE [LARGE SCALE GENOMIC DNA]</scope>
    <source>
        <strain evidence="2 3">DSM 46670</strain>
    </source>
</reference>
<evidence type="ECO:0000256" key="1">
    <source>
        <dbReference type="SAM" id="Phobius"/>
    </source>
</evidence>
<keyword evidence="1" id="KW-0812">Transmembrane</keyword>
<proteinExistence type="predicted"/>
<keyword evidence="1" id="KW-1133">Transmembrane helix</keyword>
<protein>
    <submittedName>
        <fullName evidence="2">Uncharacterized protein</fullName>
    </submittedName>
</protein>
<keyword evidence="1" id="KW-0472">Membrane</keyword>
<comment type="caution">
    <text evidence="2">The sequence shown here is derived from an EMBL/GenBank/DDBJ whole genome shotgun (WGS) entry which is preliminary data.</text>
</comment>